<comment type="caution">
    <text evidence="1">The sequence shown here is derived from an EMBL/GenBank/DDBJ whole genome shotgun (WGS) entry which is preliminary data.</text>
</comment>
<proteinExistence type="predicted"/>
<dbReference type="AlphaFoldDB" id="A0A242A736"/>
<dbReference type="STRING" id="1834191.A5886_001808"/>
<sequence>MSYLTRDEYENITDDKIDCKDFKKLLKRASALLDIHTSRFYQKNDLETDVLMRKEAFKMAVAYQIEYMIETGATTSYGLQTPNSWSVGRMSVSKTDNSNTANDVISGDALKALSGTGLLYRGGKI</sequence>
<dbReference type="RefSeq" id="WP_086274689.1">
    <property type="nucleotide sequence ID" value="NZ_NGKU01000001.1"/>
</dbReference>
<protein>
    <recommendedName>
        <fullName evidence="3">Phage protein</fullName>
    </recommendedName>
</protein>
<dbReference type="Proteomes" id="UP000195043">
    <property type="component" value="Unassembled WGS sequence"/>
</dbReference>
<keyword evidence="2" id="KW-1185">Reference proteome</keyword>
<gene>
    <name evidence="1" type="ORF">A5886_001808</name>
</gene>
<reference evidence="1 2" key="1">
    <citation type="submission" date="2017-05" db="EMBL/GenBank/DDBJ databases">
        <title>The Genome Sequence of Enterococcus sp. 8G7_MSG3316.</title>
        <authorList>
            <consortium name="The Broad Institute Genomics Platform"/>
            <consortium name="The Broad Institute Genomic Center for Infectious Diseases"/>
            <person name="Earl A."/>
            <person name="Manson A."/>
            <person name="Schwartman J."/>
            <person name="Gilmore M."/>
            <person name="Abouelleil A."/>
            <person name="Cao P."/>
            <person name="Chapman S."/>
            <person name="Cusick C."/>
            <person name="Shea T."/>
            <person name="Young S."/>
            <person name="Neafsey D."/>
            <person name="Nusbaum C."/>
            <person name="Birren B."/>
        </authorList>
    </citation>
    <scope>NUCLEOTIDE SEQUENCE [LARGE SCALE GENOMIC DNA]</scope>
    <source>
        <strain evidence="1 2">8G7_MSG3316</strain>
    </source>
</reference>
<evidence type="ECO:0000313" key="2">
    <source>
        <dbReference type="Proteomes" id="UP000195043"/>
    </source>
</evidence>
<accession>A0A242A736</accession>
<dbReference type="OrthoDB" id="2048198at2"/>
<dbReference type="EMBL" id="NGKU01000001">
    <property type="protein sequence ID" value="OTN76729.1"/>
    <property type="molecule type" value="Genomic_DNA"/>
</dbReference>
<evidence type="ECO:0008006" key="3">
    <source>
        <dbReference type="Google" id="ProtNLM"/>
    </source>
</evidence>
<organism evidence="1 2">
    <name type="scientific">Candidatus Enterococcus testudinis</name>
    <dbReference type="NCBI Taxonomy" id="1834191"/>
    <lineage>
        <taxon>Bacteria</taxon>
        <taxon>Bacillati</taxon>
        <taxon>Bacillota</taxon>
        <taxon>Bacilli</taxon>
        <taxon>Lactobacillales</taxon>
        <taxon>Enterococcaceae</taxon>
        <taxon>Enterococcus</taxon>
    </lineage>
</organism>
<name>A0A242A736_9ENTE</name>
<evidence type="ECO:0000313" key="1">
    <source>
        <dbReference type="EMBL" id="OTN76729.1"/>
    </source>
</evidence>